<feature type="compositionally biased region" description="Pro residues" evidence="1">
    <location>
        <begin position="86"/>
        <end position="98"/>
    </location>
</feature>
<feature type="compositionally biased region" description="Gly residues" evidence="1">
    <location>
        <begin position="290"/>
        <end position="300"/>
    </location>
</feature>
<dbReference type="Proteomes" id="UP000243797">
    <property type="component" value="Unassembled WGS sequence"/>
</dbReference>
<dbReference type="EMBL" id="NKHZ01000025">
    <property type="protein sequence ID" value="PNS20460.1"/>
    <property type="molecule type" value="Genomic_DNA"/>
</dbReference>
<dbReference type="AlphaFoldDB" id="A0A2K1QZM4"/>
<feature type="region of interest" description="Disordered" evidence="1">
    <location>
        <begin position="230"/>
        <end position="259"/>
    </location>
</feature>
<protein>
    <submittedName>
        <fullName evidence="2">Protein transport protein sec1</fullName>
    </submittedName>
</protein>
<organism evidence="2 3">
    <name type="scientific">Sphaceloma murrayae</name>
    <dbReference type="NCBI Taxonomy" id="2082308"/>
    <lineage>
        <taxon>Eukaryota</taxon>
        <taxon>Fungi</taxon>
        <taxon>Dikarya</taxon>
        <taxon>Ascomycota</taxon>
        <taxon>Pezizomycotina</taxon>
        <taxon>Dothideomycetes</taxon>
        <taxon>Dothideomycetidae</taxon>
        <taxon>Myriangiales</taxon>
        <taxon>Elsinoaceae</taxon>
        <taxon>Sphaceloma</taxon>
    </lineage>
</organism>
<accession>A0A2K1QZM4</accession>
<evidence type="ECO:0000313" key="2">
    <source>
        <dbReference type="EMBL" id="PNS20460.1"/>
    </source>
</evidence>
<name>A0A2K1QZM4_9PEZI</name>
<proteinExistence type="predicted"/>
<feature type="compositionally biased region" description="Low complexity" evidence="1">
    <location>
        <begin position="61"/>
        <end position="76"/>
    </location>
</feature>
<dbReference type="InParanoid" id="A0A2K1QZM4"/>
<evidence type="ECO:0000313" key="3">
    <source>
        <dbReference type="Proteomes" id="UP000243797"/>
    </source>
</evidence>
<evidence type="ECO:0000256" key="1">
    <source>
        <dbReference type="SAM" id="MobiDB-lite"/>
    </source>
</evidence>
<sequence length="300" mass="30246">MYPDLPDLTSCTPVFFETQPNTLTHANFLTEVRTISNTAPGKLTLAPAQPTEVTRRPPSVPALSASLPASEPTSSAWSEMVDPGDKPPFLPQPQPPIPGSSSPPSGQSQEQGSENAQIGLSTLVASIAGSRAGIMEVRPHLTTAPALIFPGRQTLRPSEPAATVSGHLISLVAQGMVSVRPFAGSEQQTTPGLTKVISMEQIARDGVIRGDNNVRIPAFGTMVVDTVSQGSLGAGQGHGPNTGSLGAGGSGSPGDSVGKKVSDLGAWIMSGLGVSMNGAGPGDGAADTGSPGGSEDGGRG</sequence>
<comment type="caution">
    <text evidence="2">The sequence shown here is derived from an EMBL/GenBank/DDBJ whole genome shotgun (WGS) entry which is preliminary data.</text>
</comment>
<feature type="region of interest" description="Disordered" evidence="1">
    <location>
        <begin position="40"/>
        <end position="115"/>
    </location>
</feature>
<keyword evidence="3" id="KW-1185">Reference proteome</keyword>
<gene>
    <name evidence="2" type="ORF">CAC42_5910</name>
</gene>
<reference evidence="2 3" key="1">
    <citation type="submission" date="2017-06" db="EMBL/GenBank/DDBJ databases">
        <title>Draft genome sequence of a variant of Elsinoe murrayae.</title>
        <authorList>
            <person name="Cheng Q."/>
        </authorList>
    </citation>
    <scope>NUCLEOTIDE SEQUENCE [LARGE SCALE GENOMIC DNA]</scope>
    <source>
        <strain evidence="2 3">CQ-2017a</strain>
    </source>
</reference>
<feature type="region of interest" description="Disordered" evidence="1">
    <location>
        <begin position="277"/>
        <end position="300"/>
    </location>
</feature>
<dbReference type="OrthoDB" id="10643771at2759"/>
<feature type="compositionally biased region" description="Gly residues" evidence="1">
    <location>
        <begin position="232"/>
        <end position="252"/>
    </location>
</feature>
<feature type="compositionally biased region" description="Low complexity" evidence="1">
    <location>
        <begin position="99"/>
        <end position="113"/>
    </location>
</feature>